<keyword evidence="5 8" id="KW-0812">Transmembrane</keyword>
<feature type="transmembrane region" description="Helical" evidence="8">
    <location>
        <begin position="497"/>
        <end position="523"/>
    </location>
</feature>
<feature type="transmembrane region" description="Helical" evidence="8">
    <location>
        <begin position="101"/>
        <end position="121"/>
    </location>
</feature>
<dbReference type="EMBL" id="JAPCKK010000016">
    <property type="protein sequence ID" value="MDP4097445.1"/>
    <property type="molecule type" value="Genomic_DNA"/>
</dbReference>
<feature type="transmembrane region" description="Helical" evidence="8">
    <location>
        <begin position="127"/>
        <end position="144"/>
    </location>
</feature>
<evidence type="ECO:0000256" key="7">
    <source>
        <dbReference type="ARBA" id="ARBA00023136"/>
    </source>
</evidence>
<feature type="transmembrane region" description="Helical" evidence="8">
    <location>
        <begin position="12"/>
        <end position="34"/>
    </location>
</feature>
<comment type="caution">
    <text evidence="9">The sequence shown here is derived from an EMBL/GenBank/DDBJ whole genome shotgun (WGS) entry which is preliminary data.</text>
</comment>
<evidence type="ECO:0000256" key="5">
    <source>
        <dbReference type="ARBA" id="ARBA00022692"/>
    </source>
</evidence>
<organism evidence="9 10">
    <name type="scientific">Paenibacillus zeirhizosphaerae</name>
    <dbReference type="NCBI Taxonomy" id="2987519"/>
    <lineage>
        <taxon>Bacteria</taxon>
        <taxon>Bacillati</taxon>
        <taxon>Bacillota</taxon>
        <taxon>Bacilli</taxon>
        <taxon>Bacillales</taxon>
        <taxon>Paenibacillaceae</taxon>
        <taxon>Paenibacillus</taxon>
    </lineage>
</organism>
<keyword evidence="3" id="KW-0813">Transport</keyword>
<feature type="transmembrane region" description="Helical" evidence="8">
    <location>
        <begin position="357"/>
        <end position="376"/>
    </location>
</feature>
<evidence type="ECO:0000256" key="2">
    <source>
        <dbReference type="ARBA" id="ARBA00007935"/>
    </source>
</evidence>
<keyword evidence="10" id="KW-1185">Reference proteome</keyword>
<evidence type="ECO:0000256" key="6">
    <source>
        <dbReference type="ARBA" id="ARBA00022989"/>
    </source>
</evidence>
<dbReference type="PANTHER" id="PTHR30472:SF24">
    <property type="entry name" value="FERRIC ENTEROBACTIN TRANSPORT SYSTEM PERMEASE PROTEIN FEPG"/>
    <property type="match status" value="1"/>
</dbReference>
<feature type="transmembrane region" description="Helical" evidence="8">
    <location>
        <begin position="201"/>
        <end position="222"/>
    </location>
</feature>
<feature type="transmembrane region" description="Helical" evidence="8">
    <location>
        <begin position="630"/>
        <end position="651"/>
    </location>
</feature>
<feature type="transmembrane region" description="Helical" evidence="8">
    <location>
        <begin position="284"/>
        <end position="303"/>
    </location>
</feature>
<feature type="transmembrane region" description="Helical" evidence="8">
    <location>
        <begin position="469"/>
        <end position="491"/>
    </location>
</feature>
<name>A0ABT9FS37_9BACL</name>
<dbReference type="InterPro" id="IPR037294">
    <property type="entry name" value="ABC_BtuC-like"/>
</dbReference>
<feature type="transmembrane region" description="Helical" evidence="8">
    <location>
        <begin position="587"/>
        <end position="618"/>
    </location>
</feature>
<feature type="transmembrane region" description="Helical" evidence="8">
    <location>
        <begin position="544"/>
        <end position="562"/>
    </location>
</feature>
<dbReference type="Pfam" id="PF01032">
    <property type="entry name" value="FecCD"/>
    <property type="match status" value="2"/>
</dbReference>
<dbReference type="CDD" id="cd06550">
    <property type="entry name" value="TM_ABC_iron-siderophores_like"/>
    <property type="match status" value="2"/>
</dbReference>
<keyword evidence="4" id="KW-1003">Cell membrane</keyword>
<protein>
    <submittedName>
        <fullName evidence="9">Iron ABC transporter permease</fullName>
    </submittedName>
</protein>
<evidence type="ECO:0000256" key="4">
    <source>
        <dbReference type="ARBA" id="ARBA00022475"/>
    </source>
</evidence>
<evidence type="ECO:0000256" key="1">
    <source>
        <dbReference type="ARBA" id="ARBA00004651"/>
    </source>
</evidence>
<feature type="transmembrane region" description="Helical" evidence="8">
    <location>
        <begin position="442"/>
        <end position="462"/>
    </location>
</feature>
<feature type="transmembrane region" description="Helical" evidence="8">
    <location>
        <begin position="315"/>
        <end position="333"/>
    </location>
</feature>
<dbReference type="RefSeq" id="WP_305755051.1">
    <property type="nucleotide sequence ID" value="NZ_JAPCKK010000016.1"/>
</dbReference>
<feature type="transmembrane region" description="Helical" evidence="8">
    <location>
        <begin position="243"/>
        <end position="264"/>
    </location>
</feature>
<accession>A0ABT9FS37</accession>
<proteinExistence type="inferred from homology"/>
<feature type="transmembrane region" description="Helical" evidence="8">
    <location>
        <begin position="71"/>
        <end position="89"/>
    </location>
</feature>
<feature type="transmembrane region" description="Helical" evidence="8">
    <location>
        <begin position="657"/>
        <end position="676"/>
    </location>
</feature>
<gene>
    <name evidence="9" type="ORF">OIN60_11755</name>
</gene>
<reference evidence="9 10" key="1">
    <citation type="submission" date="2022-10" db="EMBL/GenBank/DDBJ databases">
        <title>Paenibacillus description and whole genome data of maize root bacterial community.</title>
        <authorList>
            <person name="Marton D."/>
            <person name="Farkas M."/>
            <person name="Cserhati M."/>
        </authorList>
    </citation>
    <scope>NUCLEOTIDE SEQUENCE [LARGE SCALE GENOMIC DNA]</scope>
    <source>
        <strain evidence="9 10">P96</strain>
    </source>
</reference>
<keyword evidence="7 8" id="KW-0472">Membrane</keyword>
<dbReference type="PANTHER" id="PTHR30472">
    <property type="entry name" value="FERRIC ENTEROBACTIN TRANSPORT SYSTEM PERMEASE PROTEIN"/>
    <property type="match status" value="1"/>
</dbReference>
<evidence type="ECO:0000313" key="10">
    <source>
        <dbReference type="Proteomes" id="UP001241848"/>
    </source>
</evidence>
<evidence type="ECO:0000256" key="3">
    <source>
        <dbReference type="ARBA" id="ARBA00022448"/>
    </source>
</evidence>
<comment type="subcellular location">
    <subcellularLocation>
        <location evidence="1">Cell membrane</location>
        <topology evidence="1">Multi-pass membrane protein</topology>
    </subcellularLocation>
</comment>
<feature type="transmembrane region" description="Helical" evidence="8">
    <location>
        <begin position="415"/>
        <end position="436"/>
    </location>
</feature>
<evidence type="ECO:0000256" key="8">
    <source>
        <dbReference type="SAM" id="Phobius"/>
    </source>
</evidence>
<evidence type="ECO:0000313" key="9">
    <source>
        <dbReference type="EMBL" id="MDP4097445.1"/>
    </source>
</evidence>
<dbReference type="InterPro" id="IPR000522">
    <property type="entry name" value="ABC_transptr_permease_BtuC"/>
</dbReference>
<dbReference type="SUPFAM" id="SSF81345">
    <property type="entry name" value="ABC transporter involved in vitamin B12 uptake, BtuC"/>
    <property type="match status" value="2"/>
</dbReference>
<comment type="similarity">
    <text evidence="2">Belongs to the binding-protein-dependent transport system permease family. FecCD subfamily.</text>
</comment>
<keyword evidence="6 8" id="KW-1133">Transmembrane helix</keyword>
<sequence length="683" mass="71587">MNENKPFHDHIAWKIIGVFGGGIAALFILFFVSLCFGEAEISVKSVVDALLNRQDVPSHNMIWDLRIPRTILGFLTGAGLAVAGTLLQTVTKNPLASTDTLGINSGAYFVVVLGTAFFPSILSTSPLLFAAAGGMLAASIAYVLGGGRKATPIRLVLAGMIVSLVIESVTRAIHIFKATETQNLFLWGAGSLVQMDMDGVYYVWPWVVGILLVASVFGRFFDVLDLDEATARSLGHKVDLTRFIGLALAVLVAAVVVSVVGPIGFVGLVAPHLIRLVGFRKHSWLLPGSALWGAVLITTADVLSRVVKSSVGEMPIGAVMALIGAPCLVWLVLKKMKGVSGSGGQHSLGAGARPIKIGFPPLVALSSVLVVGLILVSMTMGGTTIPLGQLFRGLFGADDASSYSVLLNLRLPRTFVAAGAGIALAVSGVLIQAAVRNPLADTSIIGITSGAGFGAMLILIAWPQVPISFMPVAAIAGGLAAAAIVFIFAWHKGLNPSVLILLGIAVSAFGSAGIQALIIRGSLWGSSGYIWLTGSTYARTWEHFKLISLFLIILLPIAWYLGRRFDLLAFSDESATGMGLSVRNTRLASMVVGVLLAAGAVAVVGTVGFLGLIVPHAVRVIVGHNTRKSIILSSLFGALLLVLTDTIGRTVLAPVELPSGMLIALIGAPYFVFLMFRSFNQKL</sequence>
<dbReference type="Proteomes" id="UP001241848">
    <property type="component" value="Unassembled WGS sequence"/>
</dbReference>
<feature type="transmembrane region" description="Helical" evidence="8">
    <location>
        <begin position="156"/>
        <end position="176"/>
    </location>
</feature>
<dbReference type="Gene3D" id="1.10.3470.10">
    <property type="entry name" value="ABC transporter involved in vitamin B12 uptake, BtuC"/>
    <property type="match status" value="2"/>
</dbReference>